<protein>
    <submittedName>
        <fullName evidence="2">Uncharacterized protein</fullName>
    </submittedName>
</protein>
<keyword evidence="3" id="KW-1185">Reference proteome</keyword>
<accession>A0ABX0ILT4</accession>
<feature type="coiled-coil region" evidence="1">
    <location>
        <begin position="13"/>
        <end position="54"/>
    </location>
</feature>
<comment type="caution">
    <text evidence="2">The sequence shown here is derived from an EMBL/GenBank/DDBJ whole genome shotgun (WGS) entry which is preliminary data.</text>
</comment>
<keyword evidence="1" id="KW-0175">Coiled coil</keyword>
<name>A0ABX0ILT4_9FLAO</name>
<dbReference type="Proteomes" id="UP000817854">
    <property type="component" value="Unassembled WGS sequence"/>
</dbReference>
<reference evidence="2" key="1">
    <citation type="submission" date="2019-05" db="EMBL/GenBank/DDBJ databases">
        <authorList>
            <person name="Lianzixin W."/>
        </authorList>
    </citation>
    <scope>NUCLEOTIDE SEQUENCE</scope>
    <source>
        <strain evidence="2">EC11</strain>
    </source>
</reference>
<reference evidence="2" key="2">
    <citation type="submission" date="2020-02" db="EMBL/GenBank/DDBJ databases">
        <title>Flavobacterium profundi sp. nov., isolated from a deep-sea seamount.</title>
        <authorList>
            <person name="Zhang D.-C."/>
        </authorList>
    </citation>
    <scope>NUCLEOTIDE SEQUENCE</scope>
    <source>
        <strain evidence="2">EC11</strain>
    </source>
</reference>
<evidence type="ECO:0000313" key="3">
    <source>
        <dbReference type="Proteomes" id="UP000817854"/>
    </source>
</evidence>
<proteinExistence type="predicted"/>
<evidence type="ECO:0000313" key="2">
    <source>
        <dbReference type="EMBL" id="NHN24757.1"/>
    </source>
</evidence>
<gene>
    <name evidence="2" type="ORF">FIA58_003625</name>
</gene>
<dbReference type="RefSeq" id="WP_140960167.1">
    <property type="nucleotide sequence ID" value="NZ_VEVQ02000002.1"/>
</dbReference>
<organism evidence="2 3">
    <name type="scientific">Flavobacterium jejuense</name>
    <dbReference type="NCBI Taxonomy" id="1544455"/>
    <lineage>
        <taxon>Bacteria</taxon>
        <taxon>Pseudomonadati</taxon>
        <taxon>Bacteroidota</taxon>
        <taxon>Flavobacteriia</taxon>
        <taxon>Flavobacteriales</taxon>
        <taxon>Flavobacteriaceae</taxon>
        <taxon>Flavobacterium</taxon>
    </lineage>
</organism>
<evidence type="ECO:0000256" key="1">
    <source>
        <dbReference type="SAM" id="Coils"/>
    </source>
</evidence>
<dbReference type="EMBL" id="VEVQ02000002">
    <property type="protein sequence ID" value="NHN24757.1"/>
    <property type="molecule type" value="Genomic_DNA"/>
</dbReference>
<dbReference type="Gene3D" id="1.20.5.340">
    <property type="match status" value="1"/>
</dbReference>
<sequence>MKIYYIILLFVSISSYSQSCEELKKINEQLKRENKQLNEDIQERIKELDAFSKENELIKVDIDNTKNDVEALLMDLENTFKTIATEKKIHNLSDLCKNYFLNLNISDENFEIIDSTNIFDLKNADSNSEKPEKIEDFDNKSKVFLTSNHPINKVNGKLFLTNSKNKNIILNYKFLLLKEENDTLKSTITKRTWGSGINLQIELSSKEKNIPISSLLELAKNDKINKRYTISPIGLGEEFAKKKYGTAAFTIDTYSKILAEMDAIIQNISETTKFDPELIKIN</sequence>